<dbReference type="SUPFAM" id="SSF48008">
    <property type="entry name" value="GntR ligand-binding domain-like"/>
    <property type="match status" value="1"/>
</dbReference>
<dbReference type="InterPro" id="IPR011711">
    <property type="entry name" value="GntR_C"/>
</dbReference>
<organism evidence="6 7">
    <name type="scientific">Paracoccus fistulariae</name>
    <dbReference type="NCBI Taxonomy" id="658446"/>
    <lineage>
        <taxon>Bacteria</taxon>
        <taxon>Pseudomonadati</taxon>
        <taxon>Pseudomonadota</taxon>
        <taxon>Alphaproteobacteria</taxon>
        <taxon>Rhodobacterales</taxon>
        <taxon>Paracoccaceae</taxon>
        <taxon>Paracoccus</taxon>
    </lineage>
</organism>
<keyword evidence="7" id="KW-1185">Reference proteome</keyword>
<dbReference type="InterPro" id="IPR000524">
    <property type="entry name" value="Tscrpt_reg_HTH_GntR"/>
</dbReference>
<evidence type="ECO:0000256" key="2">
    <source>
        <dbReference type="ARBA" id="ARBA00023125"/>
    </source>
</evidence>
<evidence type="ECO:0000259" key="5">
    <source>
        <dbReference type="Pfam" id="PF07729"/>
    </source>
</evidence>
<evidence type="ECO:0000256" key="1">
    <source>
        <dbReference type="ARBA" id="ARBA00023015"/>
    </source>
</evidence>
<evidence type="ECO:0000313" key="7">
    <source>
        <dbReference type="Proteomes" id="UP001219349"/>
    </source>
</evidence>
<keyword evidence="1" id="KW-0805">Transcription regulation</keyword>
<dbReference type="RefSeq" id="WP_271884306.1">
    <property type="nucleotide sequence ID" value="NZ_CP067136.1"/>
</dbReference>
<keyword evidence="2" id="KW-0238">DNA-binding</keyword>
<evidence type="ECO:0000313" key="6">
    <source>
        <dbReference type="EMBL" id="WCR07320.1"/>
    </source>
</evidence>
<dbReference type="PANTHER" id="PTHR43537:SF24">
    <property type="entry name" value="GLUCONATE OPERON TRANSCRIPTIONAL REPRESSOR"/>
    <property type="match status" value="1"/>
</dbReference>
<dbReference type="Pfam" id="PF07729">
    <property type="entry name" value="FCD"/>
    <property type="match status" value="1"/>
</dbReference>
<dbReference type="PANTHER" id="PTHR43537">
    <property type="entry name" value="TRANSCRIPTIONAL REGULATOR, GNTR FAMILY"/>
    <property type="match status" value="1"/>
</dbReference>
<feature type="domain" description="HTH gntR-type" evidence="4">
    <location>
        <begin position="13"/>
        <end position="58"/>
    </location>
</feature>
<gene>
    <name evidence="6" type="ORF">JHX87_00195</name>
</gene>
<reference evidence="6 7" key="1">
    <citation type="submission" date="2021-01" db="EMBL/GenBank/DDBJ databases">
        <title>Biogeographic distribution of Paracoccus.</title>
        <authorList>
            <person name="Hollensteiner J."/>
            <person name="Leineberger J."/>
            <person name="Brinkhoff T."/>
            <person name="Daniel R."/>
        </authorList>
    </citation>
    <scope>NUCLEOTIDE SEQUENCE [LARGE SCALE GENOMIC DNA]</scope>
    <source>
        <strain evidence="6 7">KCTC 22803</strain>
    </source>
</reference>
<sequence>MTFREGCWRRRLRGEWFPGTRLTLRALASELGTSVQPVRDAIGKLTVERVLVLRPNYSVQIPNIDRELMDEIFAIRNLLEAEAARRCVSVMTDADIDDLEEAILATRRVYWVESEIPSRVTTIQGVSRILAERCGSEALCEQLINLRARTAPYYAAALARSDDGEDAEFVTFTIRIQDEFVTALRRRDEVAAAEIRKVDLYTFQHYIYRLLDVE</sequence>
<dbReference type="InterPro" id="IPR036388">
    <property type="entry name" value="WH-like_DNA-bd_sf"/>
</dbReference>
<evidence type="ECO:0000256" key="3">
    <source>
        <dbReference type="ARBA" id="ARBA00023163"/>
    </source>
</evidence>
<evidence type="ECO:0000259" key="4">
    <source>
        <dbReference type="Pfam" id="PF00392"/>
    </source>
</evidence>
<dbReference type="Gene3D" id="1.10.10.10">
    <property type="entry name" value="Winged helix-like DNA-binding domain superfamily/Winged helix DNA-binding domain"/>
    <property type="match status" value="1"/>
</dbReference>
<dbReference type="Gene3D" id="1.20.120.530">
    <property type="entry name" value="GntR ligand-binding domain-like"/>
    <property type="match status" value="1"/>
</dbReference>
<dbReference type="EMBL" id="CP067136">
    <property type="protein sequence ID" value="WCR07320.1"/>
    <property type="molecule type" value="Genomic_DNA"/>
</dbReference>
<dbReference type="InterPro" id="IPR036390">
    <property type="entry name" value="WH_DNA-bd_sf"/>
</dbReference>
<proteinExistence type="predicted"/>
<feature type="domain" description="GntR C-terminal" evidence="5">
    <location>
        <begin position="71"/>
        <end position="195"/>
    </location>
</feature>
<name>A0ABY7SJY7_9RHOB</name>
<keyword evidence="3" id="KW-0804">Transcription</keyword>
<dbReference type="Proteomes" id="UP001219349">
    <property type="component" value="Chromosome"/>
</dbReference>
<dbReference type="SUPFAM" id="SSF46785">
    <property type="entry name" value="Winged helix' DNA-binding domain"/>
    <property type="match status" value="1"/>
</dbReference>
<protein>
    <submittedName>
        <fullName evidence="6">GntR family transcriptional regulator</fullName>
    </submittedName>
</protein>
<dbReference type="InterPro" id="IPR008920">
    <property type="entry name" value="TF_FadR/GntR_C"/>
</dbReference>
<dbReference type="Pfam" id="PF00392">
    <property type="entry name" value="GntR"/>
    <property type="match status" value="1"/>
</dbReference>
<accession>A0ABY7SJY7</accession>